<organism evidence="2 3">
    <name type="scientific">Aestuariispira insulae</name>
    <dbReference type="NCBI Taxonomy" id="1461337"/>
    <lineage>
        <taxon>Bacteria</taxon>
        <taxon>Pseudomonadati</taxon>
        <taxon>Pseudomonadota</taxon>
        <taxon>Alphaproteobacteria</taxon>
        <taxon>Rhodospirillales</taxon>
        <taxon>Kiloniellaceae</taxon>
        <taxon>Aestuariispira</taxon>
    </lineage>
</organism>
<dbReference type="EMBL" id="QRDW01000003">
    <property type="protein sequence ID" value="RED51230.1"/>
    <property type="molecule type" value="Genomic_DNA"/>
</dbReference>
<reference evidence="2 3" key="1">
    <citation type="submission" date="2018-07" db="EMBL/GenBank/DDBJ databases">
        <title>Genomic Encyclopedia of Type Strains, Phase III (KMG-III): the genomes of soil and plant-associated and newly described type strains.</title>
        <authorList>
            <person name="Whitman W."/>
        </authorList>
    </citation>
    <scope>NUCLEOTIDE SEQUENCE [LARGE SCALE GENOMIC DNA]</scope>
    <source>
        <strain evidence="2 3">CECT 8488</strain>
    </source>
</reference>
<accession>A0A3D9HP15</accession>
<proteinExistence type="predicted"/>
<keyword evidence="1" id="KW-0472">Membrane</keyword>
<dbReference type="InterPro" id="IPR010295">
    <property type="entry name" value="DUF898"/>
</dbReference>
<comment type="caution">
    <text evidence="2">The sequence shown here is derived from an EMBL/GenBank/DDBJ whole genome shotgun (WGS) entry which is preliminary data.</text>
</comment>
<feature type="transmembrane region" description="Helical" evidence="1">
    <location>
        <begin position="88"/>
        <end position="109"/>
    </location>
</feature>
<gene>
    <name evidence="2" type="ORF">DFP90_10328</name>
</gene>
<evidence type="ECO:0000256" key="1">
    <source>
        <dbReference type="SAM" id="Phobius"/>
    </source>
</evidence>
<name>A0A3D9HP15_9PROT</name>
<feature type="transmembrane region" description="Helical" evidence="1">
    <location>
        <begin position="223"/>
        <end position="245"/>
    </location>
</feature>
<dbReference type="AlphaFoldDB" id="A0A3D9HP15"/>
<protein>
    <submittedName>
        <fullName evidence="2">Uncharacterized membrane protein YjgN (DUF898 family)</fullName>
    </submittedName>
</protein>
<dbReference type="Pfam" id="PF05987">
    <property type="entry name" value="DUF898"/>
    <property type="match status" value="1"/>
</dbReference>
<dbReference type="Proteomes" id="UP000256845">
    <property type="component" value="Unassembled WGS sequence"/>
</dbReference>
<dbReference type="RefSeq" id="WP_115936142.1">
    <property type="nucleotide sequence ID" value="NZ_QRDW01000003.1"/>
</dbReference>
<dbReference type="OrthoDB" id="7462354at2"/>
<feature type="transmembrane region" description="Helical" evidence="1">
    <location>
        <begin position="38"/>
        <end position="59"/>
    </location>
</feature>
<feature type="transmembrane region" description="Helical" evidence="1">
    <location>
        <begin position="346"/>
        <end position="371"/>
    </location>
</feature>
<evidence type="ECO:0000313" key="2">
    <source>
        <dbReference type="EMBL" id="RED51230.1"/>
    </source>
</evidence>
<feature type="transmembrane region" description="Helical" evidence="1">
    <location>
        <begin position="301"/>
        <end position="334"/>
    </location>
</feature>
<feature type="transmembrane region" description="Helical" evidence="1">
    <location>
        <begin position="121"/>
        <end position="143"/>
    </location>
</feature>
<sequence>MALTYDERVLAGRPQHSGNRSDSGNGGRFSAMVSGGTLFGMLLKYALLTFLTLGIYRFWAKTGLRRHLWGRVLYGGDPFQYHGTAKELFVGFLIALAVLLPLGIIHLLISRWIGAADLSGASSLINSAVYFLVLFGLVSLAFYRMRRYQLSRTSWRSVHFSLAGSPVEYAAKSLLWGMATLASLGLAYPWMLAWQNRQILNNARLGQARFSCRVRGVDILVRYILFYGLLLLLGLIYTALLASLSSGREPAAATGPVVFLLFLVIPVAFIAFRLSVFKLVASETRLNKHRIYARFQTGKVVLSGFIATLTGGLVFLVTLAGVMAIGLLFTVGMISLDGIANAEGVIFVLLNMMQWLLPAGILATMLATAAAKSIFLSSLLETVIPGLKIAQSERLEAILAGNQSAPRYGEGLADALDVGSF</sequence>
<evidence type="ECO:0000313" key="3">
    <source>
        <dbReference type="Proteomes" id="UP000256845"/>
    </source>
</evidence>
<keyword evidence="1" id="KW-0812">Transmembrane</keyword>
<keyword evidence="1" id="KW-1133">Transmembrane helix</keyword>
<feature type="transmembrane region" description="Helical" evidence="1">
    <location>
        <begin position="257"/>
        <end position="280"/>
    </location>
</feature>
<keyword evidence="3" id="KW-1185">Reference proteome</keyword>